<gene>
    <name evidence="1" type="ORF">EUBVEN_00113</name>
</gene>
<accession>A5Z367</accession>
<comment type="caution">
    <text evidence="1">The sequence shown here is derived from an EMBL/GenBank/DDBJ whole genome shotgun (WGS) entry which is preliminary data.</text>
</comment>
<proteinExistence type="predicted"/>
<evidence type="ECO:0000313" key="2">
    <source>
        <dbReference type="Proteomes" id="UP000006000"/>
    </source>
</evidence>
<dbReference type="HOGENOM" id="CLU_2105305_0_0_9"/>
<evidence type="ECO:0000313" key="1">
    <source>
        <dbReference type="EMBL" id="EDM52609.1"/>
    </source>
</evidence>
<sequence>MHSIAIFCLKSSQTAWFRKNCSNSFFQRRIHNFFHRIFSTSQFCCYIFGAFFPHCCIFLCKGCIFFCRRCIFFCRRYIFFCRRCIFFCRRCIFFCISCLFRNRSCFLNCIICQCR</sequence>
<dbReference type="EMBL" id="AAVL02000019">
    <property type="protein sequence ID" value="EDM52609.1"/>
    <property type="molecule type" value="Genomic_DNA"/>
</dbReference>
<reference evidence="1 2" key="2">
    <citation type="submission" date="2007-04" db="EMBL/GenBank/DDBJ databases">
        <title>Draft genome sequence of Eubacterium ventriosum (ATCC 27560).</title>
        <authorList>
            <person name="Sudarsanam P."/>
            <person name="Ley R."/>
            <person name="Guruge J."/>
            <person name="Turnbaugh P.J."/>
            <person name="Mahowald M."/>
            <person name="Liep D."/>
            <person name="Gordon J."/>
        </authorList>
    </citation>
    <scope>NUCLEOTIDE SEQUENCE [LARGE SCALE GENOMIC DNA]</scope>
    <source>
        <strain evidence="1 2">ATCC 27560</strain>
    </source>
</reference>
<name>A5Z367_9FIRM</name>
<protein>
    <submittedName>
        <fullName evidence="1">Uncharacterized protein</fullName>
    </submittedName>
</protein>
<organism evidence="1 2">
    <name type="scientific">Eubacterium ventriosum ATCC 27560</name>
    <dbReference type="NCBI Taxonomy" id="411463"/>
    <lineage>
        <taxon>Bacteria</taxon>
        <taxon>Bacillati</taxon>
        <taxon>Bacillota</taxon>
        <taxon>Clostridia</taxon>
        <taxon>Eubacteriales</taxon>
        <taxon>Eubacteriaceae</taxon>
        <taxon>Eubacterium</taxon>
    </lineage>
</organism>
<dbReference type="AlphaFoldDB" id="A5Z367"/>
<dbReference type="STRING" id="411463.EUBVEN_00113"/>
<reference evidence="1 2" key="1">
    <citation type="submission" date="2007-03" db="EMBL/GenBank/DDBJ databases">
        <authorList>
            <person name="Fulton L."/>
            <person name="Clifton S."/>
            <person name="Fulton B."/>
            <person name="Xu J."/>
            <person name="Minx P."/>
            <person name="Pepin K.H."/>
            <person name="Johnson M."/>
            <person name="Thiruvilangam P."/>
            <person name="Bhonagiri V."/>
            <person name="Nash W.E."/>
            <person name="Mardis E.R."/>
            <person name="Wilson R.K."/>
        </authorList>
    </citation>
    <scope>NUCLEOTIDE SEQUENCE [LARGE SCALE GENOMIC DNA]</scope>
    <source>
        <strain evidence="1 2">ATCC 27560</strain>
    </source>
</reference>
<dbReference type="Proteomes" id="UP000006000">
    <property type="component" value="Unassembled WGS sequence"/>
</dbReference>